<gene>
    <name evidence="12" type="primary">SRP68</name>
    <name evidence="12" type="ORF">QQZ08_001942</name>
</gene>
<evidence type="ECO:0000313" key="12">
    <source>
        <dbReference type="EMBL" id="KAK7431452.1"/>
    </source>
</evidence>
<dbReference type="CDD" id="cd15481">
    <property type="entry name" value="SRP68-RBD"/>
    <property type="match status" value="1"/>
</dbReference>
<dbReference type="Proteomes" id="UP001498421">
    <property type="component" value="Unassembled WGS sequence"/>
</dbReference>
<evidence type="ECO:0000256" key="3">
    <source>
        <dbReference type="ARBA" id="ARBA00009352"/>
    </source>
</evidence>
<feature type="region of interest" description="Disordered" evidence="11">
    <location>
        <begin position="369"/>
        <end position="391"/>
    </location>
</feature>
<evidence type="ECO:0000256" key="10">
    <source>
        <dbReference type="PIRNR" id="PIRNR038995"/>
    </source>
</evidence>
<evidence type="ECO:0000313" key="13">
    <source>
        <dbReference type="Proteomes" id="UP001498421"/>
    </source>
</evidence>
<proteinExistence type="inferred from homology"/>
<keyword evidence="8 10" id="KW-0687">Ribonucleoprotein</keyword>
<organism evidence="12 13">
    <name type="scientific">Neonectria magnoliae</name>
    <dbReference type="NCBI Taxonomy" id="2732573"/>
    <lineage>
        <taxon>Eukaryota</taxon>
        <taxon>Fungi</taxon>
        <taxon>Dikarya</taxon>
        <taxon>Ascomycota</taxon>
        <taxon>Pezizomycotina</taxon>
        <taxon>Sordariomycetes</taxon>
        <taxon>Hypocreomycetidae</taxon>
        <taxon>Hypocreales</taxon>
        <taxon>Nectriaceae</taxon>
        <taxon>Neonectria</taxon>
    </lineage>
</organism>
<dbReference type="PIRSF" id="PIRSF038995">
    <property type="entry name" value="SRP68"/>
    <property type="match status" value="1"/>
</dbReference>
<keyword evidence="7" id="KW-0539">Nucleus</keyword>
<dbReference type="InterPro" id="IPR034652">
    <property type="entry name" value="SRP68-RBD"/>
</dbReference>
<name>A0ABR1IES6_9HYPO</name>
<comment type="subcellular location">
    <subcellularLocation>
        <location evidence="1 10">Cytoplasm</location>
    </subcellularLocation>
    <subcellularLocation>
        <location evidence="2">Nucleus</location>
        <location evidence="2">Nucleolus</location>
    </subcellularLocation>
</comment>
<evidence type="ECO:0000256" key="1">
    <source>
        <dbReference type="ARBA" id="ARBA00004496"/>
    </source>
</evidence>
<evidence type="ECO:0000256" key="9">
    <source>
        <dbReference type="ARBA" id="ARBA00029498"/>
    </source>
</evidence>
<dbReference type="Pfam" id="PF16969">
    <property type="entry name" value="SRP68"/>
    <property type="match status" value="1"/>
</dbReference>
<evidence type="ECO:0000256" key="8">
    <source>
        <dbReference type="ARBA" id="ARBA00023274"/>
    </source>
</evidence>
<sequence length="623" mass="68608">MDMTNFVVQGRDKALLYGDYSTYHGLLSKRLLNCRKKLGLATKNRGKFHPKSKVTPDEVAQNHGYVQLLLLTSERAWAQAMSIKSAHSTDQKGITGRTRSHIVSRLTKAARNADDLVDVLSESDSGASSADLLEAKAYAALIRGSMLFEKQSWEHSLRSYATARIVYSALATTTKGGDIFKDLLSETIDPSIRYSAYQLNTPRTVPIPVIAKRAFPHSDTALVQEINQIDANLLKQGETDLKKESPGAEDAPKTLTWRSREVTIEDAQIAVAWGFVLASKERLATTLAEPKDRSPSDLSAAYDEILSATQDAVDATKQAIDEMRAEGIERGDPRMQSLQVTRTAVNFEMISWRIGRNRVLTGSNDGAAEEYGPVRRRRARASEEPAKQKKELPAGKKLGKLKEKVALYAGILQSIEAIKELPGVANDQELASQIDSFVKYFEALKALSVARSHAIIGKCANALGLIHHAFGLSSESLPKVPKPEEASTKGGPLSLTVESEAVQFLHKLLDGERQRYRAIVYIDELRTDKKEDAEDDVKRPLVETLQDYPINGVELANIVEYPPKMALIPMKPIFLDVAWNYIEYPGKAAAEREAAPAKEGSKDAVAPGPQQPAKRGWFGFGRS</sequence>
<evidence type="ECO:0000256" key="6">
    <source>
        <dbReference type="ARBA" id="ARBA00023135"/>
    </source>
</evidence>
<keyword evidence="5 10" id="KW-0694">RNA-binding</keyword>
<comment type="caution">
    <text evidence="12">The sequence shown here is derived from an EMBL/GenBank/DDBJ whole genome shotgun (WGS) entry which is preliminary data.</text>
</comment>
<dbReference type="EMBL" id="JAZAVK010000011">
    <property type="protein sequence ID" value="KAK7431452.1"/>
    <property type="molecule type" value="Genomic_DNA"/>
</dbReference>
<keyword evidence="6 10" id="KW-0733">Signal recognition particle</keyword>
<keyword evidence="13" id="KW-1185">Reference proteome</keyword>
<feature type="region of interest" description="Disordered" evidence="11">
    <location>
        <begin position="590"/>
        <end position="623"/>
    </location>
</feature>
<dbReference type="PANTHER" id="PTHR12860:SF0">
    <property type="entry name" value="SIGNAL RECOGNITION PARTICLE SUBUNIT SRP68"/>
    <property type="match status" value="1"/>
</dbReference>
<dbReference type="InterPro" id="IPR038253">
    <property type="entry name" value="SRP68_N_sf"/>
</dbReference>
<keyword evidence="4 10" id="KW-0963">Cytoplasm</keyword>
<evidence type="ECO:0000256" key="5">
    <source>
        <dbReference type="ARBA" id="ARBA00022884"/>
    </source>
</evidence>
<reference evidence="12 13" key="1">
    <citation type="journal article" date="2025" name="Microbiol. Resour. Announc.">
        <title>Draft genome sequences for Neonectria magnoliae and Neonectria punicea, canker pathogens of Liriodendron tulipifera and Acer saccharum in West Virginia.</title>
        <authorList>
            <person name="Petronek H.M."/>
            <person name="Kasson M.T."/>
            <person name="Metheny A.M."/>
            <person name="Stauder C.M."/>
            <person name="Lovett B."/>
            <person name="Lynch S.C."/>
            <person name="Garnas J.R."/>
            <person name="Kasson L.R."/>
            <person name="Stajich J.E."/>
        </authorList>
    </citation>
    <scope>NUCLEOTIDE SEQUENCE [LARGE SCALE GENOMIC DNA]</scope>
    <source>
        <strain evidence="12 13">NRRL 64651</strain>
    </source>
</reference>
<comment type="function">
    <text evidence="10">Component of the signal recognition particle (SRP) complex, a ribonucleoprotein complex that mediates the cotranslational targeting of secretory and membrane proteins to the endoplasmic reticulum (ER). The SRP complex interacts with the signal sequence in nascent secretory and membrane proteins and directs them to the membrane of the ER.</text>
</comment>
<feature type="compositionally biased region" description="Basic and acidic residues" evidence="11">
    <location>
        <begin position="590"/>
        <end position="602"/>
    </location>
</feature>
<dbReference type="PANTHER" id="PTHR12860">
    <property type="entry name" value="SIGNAL RECOGNITION PARTICLE 68 KDA PROTEIN"/>
    <property type="match status" value="1"/>
</dbReference>
<comment type="similarity">
    <text evidence="3 10">Belongs to the SRP68 family.</text>
</comment>
<dbReference type="InterPro" id="IPR026258">
    <property type="entry name" value="SRP68"/>
</dbReference>
<evidence type="ECO:0000256" key="4">
    <source>
        <dbReference type="ARBA" id="ARBA00022490"/>
    </source>
</evidence>
<feature type="compositionally biased region" description="Basic and acidic residues" evidence="11">
    <location>
        <begin position="380"/>
        <end position="391"/>
    </location>
</feature>
<accession>A0ABR1IES6</accession>
<evidence type="ECO:0000256" key="2">
    <source>
        <dbReference type="ARBA" id="ARBA00004604"/>
    </source>
</evidence>
<evidence type="ECO:0000256" key="7">
    <source>
        <dbReference type="ARBA" id="ARBA00023242"/>
    </source>
</evidence>
<evidence type="ECO:0000256" key="11">
    <source>
        <dbReference type="SAM" id="MobiDB-lite"/>
    </source>
</evidence>
<dbReference type="Gene3D" id="1.10.3450.40">
    <property type="entry name" value="Signal recognition particle, SRP68 subunit, RNA-binding domain"/>
    <property type="match status" value="1"/>
</dbReference>
<protein>
    <recommendedName>
        <fullName evidence="9 10">Signal recognition particle subunit SRP68</fullName>
        <shortName evidence="10">SRP68</shortName>
    </recommendedName>
</protein>